<feature type="region of interest" description="Disordered" evidence="1">
    <location>
        <begin position="24"/>
        <end position="67"/>
    </location>
</feature>
<evidence type="ECO:0000256" key="1">
    <source>
        <dbReference type="SAM" id="MobiDB-lite"/>
    </source>
</evidence>
<dbReference type="Proteomes" id="UP000028547">
    <property type="component" value="Unassembled WGS sequence"/>
</dbReference>
<comment type="caution">
    <text evidence="2">The sequence shown here is derived from an EMBL/GenBank/DDBJ whole genome shotgun (WGS) entry which is preliminary data.</text>
</comment>
<feature type="compositionally biased region" description="Polar residues" evidence="1">
    <location>
        <begin position="35"/>
        <end position="45"/>
    </location>
</feature>
<dbReference type="PROSITE" id="PS51257">
    <property type="entry name" value="PROKAR_LIPOPROTEIN"/>
    <property type="match status" value="1"/>
</dbReference>
<gene>
    <name evidence="2" type="ORF">Q664_11725</name>
</gene>
<accession>A0A084SWX0</accession>
<evidence type="ECO:0000313" key="3">
    <source>
        <dbReference type="Proteomes" id="UP000028547"/>
    </source>
</evidence>
<evidence type="ECO:0000313" key="2">
    <source>
        <dbReference type="EMBL" id="KFA92955.1"/>
    </source>
</evidence>
<name>A0A084SWX0_9BACT</name>
<dbReference type="AlphaFoldDB" id="A0A084SWX0"/>
<reference evidence="2 3" key="1">
    <citation type="submission" date="2014-07" db="EMBL/GenBank/DDBJ databases">
        <title>Draft Genome Sequence of Gephyronic Acid Producer, Cystobacter violaceus Strain Cb vi76.</title>
        <authorList>
            <person name="Stevens D.C."/>
            <person name="Young J."/>
            <person name="Carmichael R."/>
            <person name="Tan J."/>
            <person name="Taylor R.E."/>
        </authorList>
    </citation>
    <scope>NUCLEOTIDE SEQUENCE [LARGE SCALE GENOMIC DNA]</scope>
    <source>
        <strain evidence="2 3">Cb vi76</strain>
    </source>
</reference>
<protein>
    <recommendedName>
        <fullName evidence="4">Lipoprotein</fullName>
    </recommendedName>
</protein>
<dbReference type="RefSeq" id="WP_043393558.1">
    <property type="nucleotide sequence ID" value="NZ_JPMI01000075.1"/>
</dbReference>
<organism evidence="2 3">
    <name type="scientific">Archangium violaceum Cb vi76</name>
    <dbReference type="NCBI Taxonomy" id="1406225"/>
    <lineage>
        <taxon>Bacteria</taxon>
        <taxon>Pseudomonadati</taxon>
        <taxon>Myxococcota</taxon>
        <taxon>Myxococcia</taxon>
        <taxon>Myxococcales</taxon>
        <taxon>Cystobacterineae</taxon>
        <taxon>Archangiaceae</taxon>
        <taxon>Archangium</taxon>
    </lineage>
</organism>
<evidence type="ECO:0008006" key="4">
    <source>
        <dbReference type="Google" id="ProtNLM"/>
    </source>
</evidence>
<proteinExistence type="predicted"/>
<sequence length="67" mass="6943">MLPPSAKRCGPRALALLPLLAACGGGLESEPTSPPETGTQQSPVVQRQKLSKGLTTRTGDSPDACWL</sequence>
<dbReference type="EMBL" id="JPMI01000075">
    <property type="protein sequence ID" value="KFA92955.1"/>
    <property type="molecule type" value="Genomic_DNA"/>
</dbReference>